<dbReference type="Gene3D" id="3.40.50.1240">
    <property type="entry name" value="Phosphoglycerate mutase-like"/>
    <property type="match status" value="1"/>
</dbReference>
<dbReference type="SMART" id="SM00855">
    <property type="entry name" value="PGAM"/>
    <property type="match status" value="1"/>
</dbReference>
<dbReference type="InterPro" id="IPR013078">
    <property type="entry name" value="His_Pase_superF_clade-1"/>
</dbReference>
<feature type="active site" description="Tele-phosphohistidine intermediate" evidence="1">
    <location>
        <position position="9"/>
    </location>
</feature>
<proteinExistence type="predicted"/>
<evidence type="ECO:0000256" key="1">
    <source>
        <dbReference type="PIRSR" id="PIRSR613078-1"/>
    </source>
</evidence>
<reference evidence="3 4" key="1">
    <citation type="submission" date="2017-10" db="EMBL/GenBank/DDBJ databases">
        <title>Sequencing the genomes of 1000 actinobacteria strains.</title>
        <authorList>
            <person name="Klenk H.-P."/>
        </authorList>
    </citation>
    <scope>NUCLEOTIDE SEQUENCE [LARGE SCALE GENOMIC DNA]</scope>
    <source>
        <strain evidence="3 4">DSM 21574</strain>
    </source>
</reference>
<evidence type="ECO:0000313" key="4">
    <source>
        <dbReference type="Proteomes" id="UP000221394"/>
    </source>
</evidence>
<dbReference type="PANTHER" id="PTHR48100">
    <property type="entry name" value="BROAD-SPECIFICITY PHOSPHATASE YOR283W-RELATED"/>
    <property type="match status" value="1"/>
</dbReference>
<dbReference type="InterPro" id="IPR029033">
    <property type="entry name" value="His_PPase_superfam"/>
</dbReference>
<feature type="binding site" evidence="2">
    <location>
        <position position="58"/>
    </location>
    <ligand>
        <name>substrate</name>
    </ligand>
</feature>
<gene>
    <name evidence="3" type="ORF">ATL41_1297</name>
</gene>
<evidence type="ECO:0000256" key="2">
    <source>
        <dbReference type="PIRSR" id="PIRSR613078-2"/>
    </source>
</evidence>
<comment type="caution">
    <text evidence="3">The sequence shown here is derived from an EMBL/GenBank/DDBJ whole genome shotgun (WGS) entry which is preliminary data.</text>
</comment>
<sequence length="203" mass="21457">MTTLLLVRHGQTVWHEGNRYAGSSDVPLTDVGHEQAQALARWAATARLDAVWSSTLQRAVDTAAPAAEAAGLELRTDARLVEVAFGKGEGLTRSEMGVVFPDAVDAFLRSPASVPLPGGERGYDAIARAAAAFREICAEQPDGRVLVVAHSTLLRLVLCALLGIDPETYRQVFPNLRNATVTTVDLAGDGAAALDSYNVPLPA</sequence>
<dbReference type="InterPro" id="IPR050275">
    <property type="entry name" value="PGM_Phosphatase"/>
</dbReference>
<organism evidence="3 4">
    <name type="scientific">Flavimobilis soli</name>
    <dbReference type="NCBI Taxonomy" id="442709"/>
    <lineage>
        <taxon>Bacteria</taxon>
        <taxon>Bacillati</taxon>
        <taxon>Actinomycetota</taxon>
        <taxon>Actinomycetes</taxon>
        <taxon>Micrococcales</taxon>
        <taxon>Jonesiaceae</taxon>
        <taxon>Flavimobilis</taxon>
    </lineage>
</organism>
<dbReference type="AlphaFoldDB" id="A0A2A9ECB5"/>
<evidence type="ECO:0000313" key="3">
    <source>
        <dbReference type="EMBL" id="PFG36568.1"/>
    </source>
</evidence>
<feature type="active site" description="Proton donor/acceptor" evidence="1">
    <location>
        <position position="82"/>
    </location>
</feature>
<dbReference type="GO" id="GO:0016791">
    <property type="term" value="F:phosphatase activity"/>
    <property type="evidence" value="ECO:0007669"/>
    <property type="project" value="TreeGrafter"/>
</dbReference>
<dbReference type="EMBL" id="PDJH01000001">
    <property type="protein sequence ID" value="PFG36568.1"/>
    <property type="molecule type" value="Genomic_DNA"/>
</dbReference>
<dbReference type="OrthoDB" id="4697614at2"/>
<dbReference type="SUPFAM" id="SSF53254">
    <property type="entry name" value="Phosphoglycerate mutase-like"/>
    <property type="match status" value="1"/>
</dbReference>
<dbReference type="Proteomes" id="UP000221394">
    <property type="component" value="Unassembled WGS sequence"/>
</dbReference>
<keyword evidence="4" id="KW-1185">Reference proteome</keyword>
<protein>
    <submittedName>
        <fullName evidence="3">Putative phosphoglycerate mutase</fullName>
    </submittedName>
</protein>
<dbReference type="PANTHER" id="PTHR48100:SF1">
    <property type="entry name" value="HISTIDINE PHOSPHATASE FAMILY PROTEIN-RELATED"/>
    <property type="match status" value="1"/>
</dbReference>
<dbReference type="CDD" id="cd07067">
    <property type="entry name" value="HP_PGM_like"/>
    <property type="match status" value="1"/>
</dbReference>
<dbReference type="GO" id="GO:0005737">
    <property type="term" value="C:cytoplasm"/>
    <property type="evidence" value="ECO:0007669"/>
    <property type="project" value="TreeGrafter"/>
</dbReference>
<dbReference type="Pfam" id="PF00300">
    <property type="entry name" value="His_Phos_1"/>
    <property type="match status" value="1"/>
</dbReference>
<name>A0A2A9ECB5_9MICO</name>
<accession>A0A2A9ECB5</accession>
<dbReference type="RefSeq" id="WP_098457734.1">
    <property type="nucleotide sequence ID" value="NZ_PDJH01000001.1"/>
</dbReference>